<dbReference type="PANTHER" id="PTHR24559:SF442">
    <property type="entry name" value="RNA-DIRECTED DNA POLYMERASE HOMOLOG"/>
    <property type="match status" value="1"/>
</dbReference>
<dbReference type="AlphaFoldDB" id="A0A2I0BFB3"/>
<evidence type="ECO:0000313" key="4">
    <source>
        <dbReference type="Proteomes" id="UP000236161"/>
    </source>
</evidence>
<keyword evidence="3" id="KW-0547">Nucleotide-binding</keyword>
<dbReference type="PROSITE" id="PS50878">
    <property type="entry name" value="RT_POL"/>
    <property type="match status" value="1"/>
</dbReference>
<evidence type="ECO:0000259" key="2">
    <source>
        <dbReference type="PROSITE" id="PS50878"/>
    </source>
</evidence>
<keyword evidence="1" id="KW-0812">Transmembrane</keyword>
<dbReference type="InterPro" id="IPR043128">
    <property type="entry name" value="Rev_trsase/Diguanyl_cyclase"/>
</dbReference>
<sequence>MVMPFGLSNAPSTFMRLMTQVLRPFIGIFAVVYFDDILIYSWTREDHLDHLRQIFQVLRAKNLFANPKKCAFLTNCVVFLGFVVSPNSVSADLKRFASYLNGQNLRTSMTFVAFMA</sequence>
<evidence type="ECO:0000313" key="3">
    <source>
        <dbReference type="EMBL" id="PKA66488.1"/>
    </source>
</evidence>
<feature type="domain" description="Reverse transcriptase" evidence="2">
    <location>
        <begin position="1"/>
        <end position="84"/>
    </location>
</feature>
<dbReference type="FunFam" id="3.30.70.270:FF:000003">
    <property type="entry name" value="Transposon Ty3-G Gag-Pol polyprotein"/>
    <property type="match status" value="1"/>
</dbReference>
<proteinExistence type="predicted"/>
<accession>A0A2I0BFB3</accession>
<dbReference type="Gene3D" id="3.30.70.270">
    <property type="match status" value="1"/>
</dbReference>
<dbReference type="GO" id="GO:0003678">
    <property type="term" value="F:DNA helicase activity"/>
    <property type="evidence" value="ECO:0007669"/>
    <property type="project" value="UniProtKB-EC"/>
</dbReference>
<dbReference type="GO" id="GO:0016787">
    <property type="term" value="F:hydrolase activity"/>
    <property type="evidence" value="ECO:0007669"/>
    <property type="project" value="UniProtKB-KW"/>
</dbReference>
<dbReference type="InterPro" id="IPR043502">
    <property type="entry name" value="DNA/RNA_pol_sf"/>
</dbReference>
<protein>
    <submittedName>
        <fullName evidence="3">ATP-dependent DNA helicase RecG</fullName>
        <ecNumber evidence="3">3.6.4.12</ecNumber>
    </submittedName>
</protein>
<dbReference type="Pfam" id="PF00078">
    <property type="entry name" value="RVT_1"/>
    <property type="match status" value="1"/>
</dbReference>
<evidence type="ECO:0000256" key="1">
    <source>
        <dbReference type="SAM" id="Phobius"/>
    </source>
</evidence>
<dbReference type="EC" id="3.6.4.12" evidence="3"/>
<keyword evidence="3" id="KW-0378">Hydrolase</keyword>
<reference evidence="3 4" key="1">
    <citation type="journal article" date="2017" name="Nature">
        <title>The Apostasia genome and the evolution of orchids.</title>
        <authorList>
            <person name="Zhang G.Q."/>
            <person name="Liu K.W."/>
            <person name="Li Z."/>
            <person name="Lohaus R."/>
            <person name="Hsiao Y.Y."/>
            <person name="Niu S.C."/>
            <person name="Wang J.Y."/>
            <person name="Lin Y.C."/>
            <person name="Xu Q."/>
            <person name="Chen L.J."/>
            <person name="Yoshida K."/>
            <person name="Fujiwara S."/>
            <person name="Wang Z.W."/>
            <person name="Zhang Y.Q."/>
            <person name="Mitsuda N."/>
            <person name="Wang M."/>
            <person name="Liu G.H."/>
            <person name="Pecoraro L."/>
            <person name="Huang H.X."/>
            <person name="Xiao X.J."/>
            <person name="Lin M."/>
            <person name="Wu X.Y."/>
            <person name="Wu W.L."/>
            <person name="Chen Y.Y."/>
            <person name="Chang S.B."/>
            <person name="Sakamoto S."/>
            <person name="Ohme-Takagi M."/>
            <person name="Yagi M."/>
            <person name="Zeng S.J."/>
            <person name="Shen C.Y."/>
            <person name="Yeh C.M."/>
            <person name="Luo Y.B."/>
            <person name="Tsai W.C."/>
            <person name="Van de Peer Y."/>
            <person name="Liu Z.J."/>
        </authorList>
    </citation>
    <scope>NUCLEOTIDE SEQUENCE [LARGE SCALE GENOMIC DNA]</scope>
    <source>
        <strain evidence="4">cv. Shenzhen</strain>
        <tissue evidence="3">Stem</tissue>
    </source>
</reference>
<dbReference type="OrthoDB" id="759867at2759"/>
<keyword evidence="3" id="KW-0067">ATP-binding</keyword>
<dbReference type="PANTHER" id="PTHR24559">
    <property type="entry name" value="TRANSPOSON TY3-I GAG-POL POLYPROTEIN"/>
    <property type="match status" value="1"/>
</dbReference>
<dbReference type="InterPro" id="IPR000477">
    <property type="entry name" value="RT_dom"/>
</dbReference>
<name>A0A2I0BFB3_9ASPA</name>
<keyword evidence="1" id="KW-0472">Membrane</keyword>
<gene>
    <name evidence="3" type="ORF">AXF42_Ash003142</name>
</gene>
<dbReference type="EMBL" id="KZ451885">
    <property type="protein sequence ID" value="PKA66488.1"/>
    <property type="molecule type" value="Genomic_DNA"/>
</dbReference>
<dbReference type="CDD" id="cd01647">
    <property type="entry name" value="RT_LTR"/>
    <property type="match status" value="1"/>
</dbReference>
<keyword evidence="1" id="KW-1133">Transmembrane helix</keyword>
<feature type="transmembrane region" description="Helical" evidence="1">
    <location>
        <begin position="21"/>
        <end position="42"/>
    </location>
</feature>
<dbReference type="InterPro" id="IPR053134">
    <property type="entry name" value="RNA-dir_DNA_polymerase"/>
</dbReference>
<organism evidence="3 4">
    <name type="scientific">Apostasia shenzhenica</name>
    <dbReference type="NCBI Taxonomy" id="1088818"/>
    <lineage>
        <taxon>Eukaryota</taxon>
        <taxon>Viridiplantae</taxon>
        <taxon>Streptophyta</taxon>
        <taxon>Embryophyta</taxon>
        <taxon>Tracheophyta</taxon>
        <taxon>Spermatophyta</taxon>
        <taxon>Magnoliopsida</taxon>
        <taxon>Liliopsida</taxon>
        <taxon>Asparagales</taxon>
        <taxon>Orchidaceae</taxon>
        <taxon>Apostasioideae</taxon>
        <taxon>Apostasia</taxon>
    </lineage>
</organism>
<keyword evidence="4" id="KW-1185">Reference proteome</keyword>
<dbReference type="Proteomes" id="UP000236161">
    <property type="component" value="Unassembled WGS sequence"/>
</dbReference>
<dbReference type="SUPFAM" id="SSF56672">
    <property type="entry name" value="DNA/RNA polymerases"/>
    <property type="match status" value="1"/>
</dbReference>
<keyword evidence="3" id="KW-0347">Helicase</keyword>